<protein>
    <submittedName>
        <fullName evidence="1">Uncharacterized protein</fullName>
    </submittedName>
</protein>
<evidence type="ECO:0000313" key="2">
    <source>
        <dbReference type="Proteomes" id="UP000008550"/>
    </source>
</evidence>
<name>B0THY7_HELMI</name>
<dbReference type="Proteomes" id="UP000008550">
    <property type="component" value="Chromosome"/>
</dbReference>
<reference evidence="1 2" key="1">
    <citation type="journal article" date="2008" name="J. Bacteriol.">
        <title>The genome of Heliobacterium modesticaldum, a phototrophic representative of the Firmicutes containing the simplest photosynthetic apparatus.</title>
        <authorList>
            <person name="Sattley W.M."/>
            <person name="Madigan M.T."/>
            <person name="Swingley W.D."/>
            <person name="Cheung P.C."/>
            <person name="Clocksin K.M."/>
            <person name="Conrad A.L."/>
            <person name="Dejesa L.C."/>
            <person name="Honchak B.M."/>
            <person name="Jung D.O."/>
            <person name="Karbach L.E."/>
            <person name="Kurdoglu A."/>
            <person name="Lahiri S."/>
            <person name="Mastrian S.D."/>
            <person name="Page L.E."/>
            <person name="Taylor H.L."/>
            <person name="Wang Z.T."/>
            <person name="Raymond J."/>
            <person name="Chen M."/>
            <person name="Blankenship R.E."/>
            <person name="Touchman J.W."/>
        </authorList>
    </citation>
    <scope>NUCLEOTIDE SEQUENCE [LARGE SCALE GENOMIC DNA]</scope>
    <source>
        <strain evidence="2">ATCC 51547 / Ice1</strain>
    </source>
</reference>
<sequence length="49" mass="5934">MPGEWRFDVLTIEEFRREHYKMVGGGEILAAKIKTTDDLHEWYRKEFGF</sequence>
<dbReference type="RefSeq" id="WP_012281209.1">
    <property type="nucleotide sequence ID" value="NC_010337.2"/>
</dbReference>
<organism evidence="1 2">
    <name type="scientific">Heliobacterium modesticaldum (strain ATCC 51547 / Ice1)</name>
    <dbReference type="NCBI Taxonomy" id="498761"/>
    <lineage>
        <taxon>Bacteria</taxon>
        <taxon>Bacillati</taxon>
        <taxon>Bacillota</taxon>
        <taxon>Clostridia</taxon>
        <taxon>Eubacteriales</taxon>
        <taxon>Heliobacteriaceae</taxon>
        <taxon>Heliomicrobium</taxon>
    </lineage>
</organism>
<keyword evidence="2" id="KW-1185">Reference proteome</keyword>
<gene>
    <name evidence="1" type="ORF">HM1_0035</name>
</gene>
<dbReference type="KEGG" id="hmo:HM1_0035"/>
<dbReference type="EMBL" id="CP000930">
    <property type="protein sequence ID" value="ABZ82660.1"/>
    <property type="molecule type" value="Genomic_DNA"/>
</dbReference>
<evidence type="ECO:0000313" key="1">
    <source>
        <dbReference type="EMBL" id="ABZ82660.1"/>
    </source>
</evidence>
<dbReference type="AlphaFoldDB" id="B0THY7"/>
<proteinExistence type="predicted"/>
<accession>B0THY7</accession>
<dbReference type="HOGENOM" id="CLU_3136396_0_0_9"/>